<evidence type="ECO:0000256" key="4">
    <source>
        <dbReference type="ARBA" id="ARBA00022741"/>
    </source>
</evidence>
<evidence type="ECO:0000256" key="1">
    <source>
        <dbReference type="ARBA" id="ARBA00007316"/>
    </source>
</evidence>
<dbReference type="InterPro" id="IPR027417">
    <property type="entry name" value="P-loop_NTPase"/>
</dbReference>
<evidence type="ECO:0000256" key="7">
    <source>
        <dbReference type="ARBA" id="ARBA00023137"/>
    </source>
</evidence>
<evidence type="ECO:0000313" key="10">
    <source>
        <dbReference type="EMBL" id="SPP28227.1"/>
    </source>
</evidence>
<dbReference type="RefSeq" id="WP_120487676.1">
    <property type="nucleotide sequence ID" value="NZ_CBCPKC010000001.1"/>
</dbReference>
<keyword evidence="4" id="KW-0547">Nucleotide-binding</keyword>
<dbReference type="AlphaFoldDB" id="A0A2X0S1H4"/>
<dbReference type="NCBIfam" id="TIGR01007">
    <property type="entry name" value="eps_fam"/>
    <property type="match status" value="1"/>
</dbReference>
<sequence length="221" mass="24188">MKTKVEPNKLITLRNPRSPISEQFRNIRTNLDFSNMNLAHQTIMITSADPATGKSTIAANLAVVCANNGKKTLLIDADLRKPSQSRYFPSANGSGLTDELIGRIPWTDSVITTDIDNLFVLSAGTIPPSPAELLASPAFKALLKTLSENFDQIIIDTPPVLAVTDAQIIATLVDGTLLVVRSKYTKVENAKKTMSKLQTNHANIIGCILNQVKSKEENYYY</sequence>
<dbReference type="GO" id="GO:0004715">
    <property type="term" value="F:non-membrane spanning protein tyrosine kinase activity"/>
    <property type="evidence" value="ECO:0007669"/>
    <property type="project" value="UniProtKB-EC"/>
</dbReference>
<gene>
    <name evidence="10" type="primary">epsB</name>
    <name evidence="10" type="ORF">BTBSAS_20097</name>
</gene>
<feature type="domain" description="AAA" evidence="9">
    <location>
        <begin position="42"/>
        <end position="195"/>
    </location>
</feature>
<evidence type="ECO:0000313" key="11">
    <source>
        <dbReference type="Proteomes" id="UP000270190"/>
    </source>
</evidence>
<comment type="similarity">
    <text evidence="1">Belongs to the CpsD/CapB family.</text>
</comment>
<dbReference type="EC" id="2.7.10.2" evidence="2"/>
<dbReference type="FunFam" id="3.40.50.300:FF:000527">
    <property type="entry name" value="Tyrosine-protein kinase etk"/>
    <property type="match status" value="1"/>
</dbReference>
<keyword evidence="3 10" id="KW-0808">Transferase</keyword>
<keyword evidence="6" id="KW-0067">ATP-binding</keyword>
<keyword evidence="7" id="KW-0829">Tyrosine-protein kinase</keyword>
<evidence type="ECO:0000256" key="3">
    <source>
        <dbReference type="ARBA" id="ARBA00022679"/>
    </source>
</evidence>
<dbReference type="CDD" id="cd05387">
    <property type="entry name" value="BY-kinase"/>
    <property type="match status" value="1"/>
</dbReference>
<protein>
    <recommendedName>
        <fullName evidence="2">non-specific protein-tyrosine kinase</fullName>
        <ecNumber evidence="2">2.7.10.2</ecNumber>
    </recommendedName>
</protein>
<accession>A0A2X0S1H4</accession>
<dbReference type="GO" id="GO:0005886">
    <property type="term" value="C:plasma membrane"/>
    <property type="evidence" value="ECO:0007669"/>
    <property type="project" value="TreeGrafter"/>
</dbReference>
<dbReference type="Pfam" id="PF13614">
    <property type="entry name" value="AAA_31"/>
    <property type="match status" value="1"/>
</dbReference>
<keyword evidence="5 10" id="KW-0418">Kinase</keyword>
<dbReference type="PANTHER" id="PTHR32309:SF13">
    <property type="entry name" value="FERRIC ENTEROBACTIN TRANSPORT PROTEIN FEPE"/>
    <property type="match status" value="1"/>
</dbReference>
<dbReference type="SUPFAM" id="SSF52540">
    <property type="entry name" value="P-loop containing nucleoside triphosphate hydrolases"/>
    <property type="match status" value="1"/>
</dbReference>
<dbReference type="InterPro" id="IPR050445">
    <property type="entry name" value="Bact_polysacc_biosynth/exp"/>
</dbReference>
<proteinExistence type="inferred from homology"/>
<dbReference type="InterPro" id="IPR025669">
    <property type="entry name" value="AAA_dom"/>
</dbReference>
<dbReference type="Gene3D" id="3.40.50.300">
    <property type="entry name" value="P-loop containing nucleotide triphosphate hydrolases"/>
    <property type="match status" value="1"/>
</dbReference>
<dbReference type="PANTHER" id="PTHR32309">
    <property type="entry name" value="TYROSINE-PROTEIN KINASE"/>
    <property type="match status" value="1"/>
</dbReference>
<name>A0A2X0S1H4_BROTH</name>
<dbReference type="InterPro" id="IPR005702">
    <property type="entry name" value="Wzc-like_C"/>
</dbReference>
<dbReference type="GO" id="GO:0005524">
    <property type="term" value="F:ATP binding"/>
    <property type="evidence" value="ECO:0007669"/>
    <property type="project" value="UniProtKB-KW"/>
</dbReference>
<evidence type="ECO:0000259" key="9">
    <source>
        <dbReference type="Pfam" id="PF13614"/>
    </source>
</evidence>
<organism evidence="10 11">
    <name type="scientific">Brochothrix thermosphacta</name>
    <name type="common">Microbacterium thermosphactum</name>
    <dbReference type="NCBI Taxonomy" id="2756"/>
    <lineage>
        <taxon>Bacteria</taxon>
        <taxon>Bacillati</taxon>
        <taxon>Bacillota</taxon>
        <taxon>Bacilli</taxon>
        <taxon>Bacillales</taxon>
        <taxon>Listeriaceae</taxon>
        <taxon>Brochothrix</taxon>
    </lineage>
</organism>
<reference evidence="11" key="1">
    <citation type="submission" date="2018-04" db="EMBL/GenBank/DDBJ databases">
        <authorList>
            <person name="Illikoud N."/>
        </authorList>
    </citation>
    <scope>NUCLEOTIDE SEQUENCE [LARGE SCALE GENOMIC DNA]</scope>
</reference>
<comment type="catalytic activity">
    <reaction evidence="8">
        <text>L-tyrosyl-[protein] + ATP = O-phospho-L-tyrosyl-[protein] + ADP + H(+)</text>
        <dbReference type="Rhea" id="RHEA:10596"/>
        <dbReference type="Rhea" id="RHEA-COMP:10136"/>
        <dbReference type="Rhea" id="RHEA-COMP:20101"/>
        <dbReference type="ChEBI" id="CHEBI:15378"/>
        <dbReference type="ChEBI" id="CHEBI:30616"/>
        <dbReference type="ChEBI" id="CHEBI:46858"/>
        <dbReference type="ChEBI" id="CHEBI:61978"/>
        <dbReference type="ChEBI" id="CHEBI:456216"/>
        <dbReference type="EC" id="2.7.10.2"/>
    </reaction>
</comment>
<evidence type="ECO:0000256" key="2">
    <source>
        <dbReference type="ARBA" id="ARBA00011903"/>
    </source>
</evidence>
<evidence type="ECO:0000256" key="6">
    <source>
        <dbReference type="ARBA" id="ARBA00022840"/>
    </source>
</evidence>
<evidence type="ECO:0000256" key="8">
    <source>
        <dbReference type="ARBA" id="ARBA00051245"/>
    </source>
</evidence>
<dbReference type="GO" id="GO:0042802">
    <property type="term" value="F:identical protein binding"/>
    <property type="evidence" value="ECO:0007669"/>
    <property type="project" value="UniProtKB-ARBA"/>
</dbReference>
<dbReference type="Proteomes" id="UP000270190">
    <property type="component" value="Unassembled WGS sequence"/>
</dbReference>
<dbReference type="EMBL" id="OUNC01000012">
    <property type="protein sequence ID" value="SPP28227.1"/>
    <property type="molecule type" value="Genomic_DNA"/>
</dbReference>
<evidence type="ECO:0000256" key="5">
    <source>
        <dbReference type="ARBA" id="ARBA00022777"/>
    </source>
</evidence>